<dbReference type="NCBIfam" id="TIGR01853">
    <property type="entry name" value="lipid_A_lpxD"/>
    <property type="match status" value="1"/>
</dbReference>
<dbReference type="InterPro" id="IPR020573">
    <property type="entry name" value="UDP_GlcNAc_AcTrfase_non-rep"/>
</dbReference>
<evidence type="ECO:0000313" key="10">
    <source>
        <dbReference type="EMBL" id="TDL83653.1"/>
    </source>
</evidence>
<dbReference type="InterPro" id="IPR018357">
    <property type="entry name" value="Hexapep_transf_CS"/>
</dbReference>
<dbReference type="NCBIfam" id="NF002060">
    <property type="entry name" value="PRK00892.1"/>
    <property type="match status" value="1"/>
</dbReference>
<accession>A0A4R6APR6</accession>
<evidence type="ECO:0000256" key="4">
    <source>
        <dbReference type="ARBA" id="ARBA00022737"/>
    </source>
</evidence>
<dbReference type="CDD" id="cd03352">
    <property type="entry name" value="LbH_LpxD"/>
    <property type="match status" value="1"/>
</dbReference>
<dbReference type="GO" id="GO:0016020">
    <property type="term" value="C:membrane"/>
    <property type="evidence" value="ECO:0007669"/>
    <property type="project" value="GOC"/>
</dbReference>
<evidence type="ECO:0000256" key="6">
    <source>
        <dbReference type="ARBA" id="ARBA00023315"/>
    </source>
</evidence>
<feature type="domain" description="UDP-3-O-[3-hydroxymyristoyl] glucosamine N-acyltransferase non-repeat region" evidence="8">
    <location>
        <begin position="24"/>
        <end position="92"/>
    </location>
</feature>
<dbReference type="Proteomes" id="UP000295701">
    <property type="component" value="Unassembled WGS sequence"/>
</dbReference>
<comment type="subunit">
    <text evidence="7">Homotrimer.</text>
</comment>
<dbReference type="PANTHER" id="PTHR43378:SF2">
    <property type="entry name" value="UDP-3-O-ACYLGLUCOSAMINE N-ACYLTRANSFERASE 1, MITOCHONDRIAL-RELATED"/>
    <property type="match status" value="1"/>
</dbReference>
<evidence type="ECO:0000313" key="11">
    <source>
        <dbReference type="Proteomes" id="UP000295701"/>
    </source>
</evidence>
<dbReference type="InterPro" id="IPR011004">
    <property type="entry name" value="Trimer_LpxA-like_sf"/>
</dbReference>
<dbReference type="GO" id="GO:0009245">
    <property type="term" value="P:lipid A biosynthetic process"/>
    <property type="evidence" value="ECO:0007669"/>
    <property type="project" value="UniProtKB-UniRule"/>
</dbReference>
<evidence type="ECO:0000256" key="5">
    <source>
        <dbReference type="ARBA" id="ARBA00023098"/>
    </source>
</evidence>
<comment type="function">
    <text evidence="7">Catalyzes the N-acylation of UDP-3-O-acylglucosamine using 3-hydroxyacyl-ACP as the acyl donor. Is involved in the biosynthesis of lipid A, a phosphorylated glycolipid that anchors the lipopolysaccharide to the outer membrane of the cell.</text>
</comment>
<dbReference type="HAMAP" id="MF_00523">
    <property type="entry name" value="LpxD"/>
    <property type="match status" value="1"/>
</dbReference>
<evidence type="ECO:0000256" key="7">
    <source>
        <dbReference type="HAMAP-Rule" id="MF_00523"/>
    </source>
</evidence>
<dbReference type="EC" id="2.3.1.191" evidence="7"/>
<keyword evidence="3 7" id="KW-0808">Transferase</keyword>
<dbReference type="PANTHER" id="PTHR43378">
    <property type="entry name" value="UDP-3-O-ACYLGLUCOSAMINE N-ACYLTRANSFERASE"/>
    <property type="match status" value="1"/>
</dbReference>
<dbReference type="PROSITE" id="PS00101">
    <property type="entry name" value="HEXAPEP_TRANSFERASES"/>
    <property type="match status" value="1"/>
</dbReference>
<dbReference type="InterPro" id="IPR001451">
    <property type="entry name" value="Hexapep"/>
</dbReference>
<dbReference type="InterPro" id="IPR056729">
    <property type="entry name" value="GMPPB_C"/>
</dbReference>
<keyword evidence="1 7" id="KW-0444">Lipid biosynthesis</keyword>
<keyword evidence="11" id="KW-1185">Reference proteome</keyword>
<dbReference type="Pfam" id="PF04613">
    <property type="entry name" value="LpxD"/>
    <property type="match status" value="1"/>
</dbReference>
<sequence>MASTTYTLDEIATALGARLEGRGDLRLSGAAEPGDAGPDDLALAMQPAYAEALPKGHARAAILWEGADWRALGLEGALFVQRPRLAMAHLTAMLDPGPEIAPGIHPSAVIDPEAQIGVGAAIGPLVVIGRGARIGSGARIAAHASIAEDAVIGHDALILQGVRIGAGVMIGARFIAQPGAVIGADGLSFVTPEASGVERARASLGDQGEIRAQSWTRIHSLGGVEIGDDVEIGANSCVDRGTIRSTRIGSGCKIDNLCHIAHNVVLGRDCLMAALSGIAGSTVLGDRVVCGGATGIADNLLVGDDVIFGGGSRVLSNVPAGRVMLGYPAVQMQTHIDMYKALRRLPRMLKRLKGAQNEVPKDRPND</sequence>
<dbReference type="AlphaFoldDB" id="A0A4R6APR6"/>
<dbReference type="GO" id="GO:0016410">
    <property type="term" value="F:N-acyltransferase activity"/>
    <property type="evidence" value="ECO:0007669"/>
    <property type="project" value="InterPro"/>
</dbReference>
<dbReference type="Pfam" id="PF00132">
    <property type="entry name" value="Hexapep"/>
    <property type="match status" value="1"/>
</dbReference>
<gene>
    <name evidence="7 10" type="primary">lpxD</name>
    <name evidence="10" type="ORF">E2L08_03140</name>
</gene>
<comment type="pathway">
    <text evidence="7">Bacterial outer membrane biogenesis; LPS lipid A biosynthesis.</text>
</comment>
<keyword evidence="5 7" id="KW-0443">Lipid metabolism</keyword>
<dbReference type="Gene3D" id="2.160.10.10">
    <property type="entry name" value="Hexapeptide repeat proteins"/>
    <property type="match status" value="1"/>
</dbReference>
<evidence type="ECO:0000256" key="3">
    <source>
        <dbReference type="ARBA" id="ARBA00022679"/>
    </source>
</evidence>
<dbReference type="SUPFAM" id="SSF51161">
    <property type="entry name" value="Trimeric LpxA-like enzymes"/>
    <property type="match status" value="1"/>
</dbReference>
<feature type="domain" description="Mannose-1-phosphate guanyltransferase C-terminal" evidence="9">
    <location>
        <begin position="105"/>
        <end position="185"/>
    </location>
</feature>
<organism evidence="10 11">
    <name type="scientific">Palleronia sediminis</name>
    <dbReference type="NCBI Taxonomy" id="2547833"/>
    <lineage>
        <taxon>Bacteria</taxon>
        <taxon>Pseudomonadati</taxon>
        <taxon>Pseudomonadota</taxon>
        <taxon>Alphaproteobacteria</taxon>
        <taxon>Rhodobacterales</taxon>
        <taxon>Roseobacteraceae</taxon>
        <taxon>Palleronia</taxon>
    </lineage>
</organism>
<dbReference type="EMBL" id="SNAA01000002">
    <property type="protein sequence ID" value="TDL83653.1"/>
    <property type="molecule type" value="Genomic_DNA"/>
</dbReference>
<dbReference type="InterPro" id="IPR007691">
    <property type="entry name" value="LpxD"/>
</dbReference>
<evidence type="ECO:0000256" key="1">
    <source>
        <dbReference type="ARBA" id="ARBA00022516"/>
    </source>
</evidence>
<protein>
    <recommendedName>
        <fullName evidence="7">UDP-3-O-acylglucosamine N-acyltransferase</fullName>
        <ecNumber evidence="7">2.3.1.191</ecNumber>
    </recommendedName>
</protein>
<proteinExistence type="inferred from homology"/>
<keyword evidence="4 7" id="KW-0677">Repeat</keyword>
<keyword evidence="2 7" id="KW-0441">Lipid A biosynthesis</keyword>
<dbReference type="GO" id="GO:0103118">
    <property type="term" value="F:UDP-3-O-[(3R)-3-hydroxyacyl]-glucosamine N-acyltransferase activity"/>
    <property type="evidence" value="ECO:0007669"/>
    <property type="project" value="UniProtKB-EC"/>
</dbReference>
<dbReference type="UniPathway" id="UPA00973"/>
<evidence type="ECO:0000259" key="8">
    <source>
        <dbReference type="Pfam" id="PF04613"/>
    </source>
</evidence>
<dbReference type="RefSeq" id="WP_133395606.1">
    <property type="nucleotide sequence ID" value="NZ_SNAA01000002.1"/>
</dbReference>
<feature type="active site" description="Proton acceptor" evidence="7">
    <location>
        <position position="262"/>
    </location>
</feature>
<comment type="similarity">
    <text evidence="7">Belongs to the transferase hexapeptide repeat family. LpxD subfamily.</text>
</comment>
<dbReference type="OrthoDB" id="9784739at2"/>
<keyword evidence="6 7" id="KW-0012">Acyltransferase</keyword>
<reference evidence="10 11" key="1">
    <citation type="submission" date="2019-03" db="EMBL/GenBank/DDBJ databases">
        <title>Primorskyibacter sp. SS33 isolated from sediments.</title>
        <authorList>
            <person name="Xunke S."/>
        </authorList>
    </citation>
    <scope>NUCLEOTIDE SEQUENCE [LARGE SCALE GENOMIC DNA]</scope>
    <source>
        <strain evidence="10 11">SS33</strain>
    </source>
</reference>
<dbReference type="Gene3D" id="3.40.1390.10">
    <property type="entry name" value="MurE/MurF, N-terminal domain"/>
    <property type="match status" value="1"/>
</dbReference>
<evidence type="ECO:0000259" key="9">
    <source>
        <dbReference type="Pfam" id="PF25087"/>
    </source>
</evidence>
<dbReference type="Pfam" id="PF25087">
    <property type="entry name" value="GMPPB_C"/>
    <property type="match status" value="1"/>
</dbReference>
<name>A0A4R6APR6_9RHOB</name>
<evidence type="ECO:0000256" key="2">
    <source>
        <dbReference type="ARBA" id="ARBA00022556"/>
    </source>
</evidence>
<comment type="catalytic activity">
    <reaction evidence="7">
        <text>a UDP-3-O-[(3R)-3-hydroxyacyl]-alpha-D-glucosamine + a (3R)-hydroxyacyl-[ACP] = a UDP-2-N,3-O-bis[(3R)-3-hydroxyacyl]-alpha-D-glucosamine + holo-[ACP] + H(+)</text>
        <dbReference type="Rhea" id="RHEA:53836"/>
        <dbReference type="Rhea" id="RHEA-COMP:9685"/>
        <dbReference type="Rhea" id="RHEA-COMP:9945"/>
        <dbReference type="ChEBI" id="CHEBI:15378"/>
        <dbReference type="ChEBI" id="CHEBI:64479"/>
        <dbReference type="ChEBI" id="CHEBI:78827"/>
        <dbReference type="ChEBI" id="CHEBI:137740"/>
        <dbReference type="ChEBI" id="CHEBI:137748"/>
        <dbReference type="EC" id="2.3.1.191"/>
    </reaction>
</comment>
<comment type="caution">
    <text evidence="10">The sequence shown here is derived from an EMBL/GenBank/DDBJ whole genome shotgun (WGS) entry which is preliminary data.</text>
</comment>